<dbReference type="NCBIfam" id="TIGR00879">
    <property type="entry name" value="SP"/>
    <property type="match status" value="1"/>
</dbReference>
<feature type="transmembrane region" description="Helical" evidence="8">
    <location>
        <begin position="265"/>
        <end position="291"/>
    </location>
</feature>
<dbReference type="InterPro" id="IPR050360">
    <property type="entry name" value="MFS_Sugar_Transporters"/>
</dbReference>
<dbReference type="OrthoDB" id="6133115at2759"/>
<feature type="transmembrane region" description="Helical" evidence="8">
    <location>
        <begin position="52"/>
        <end position="74"/>
    </location>
</feature>
<dbReference type="PANTHER" id="PTHR48022:SF28">
    <property type="entry name" value="MAJOR FACILITATOR SUPERFAMILY (MFS) PROFILE DOMAIN-CONTAINING PROTEIN-RELATED"/>
    <property type="match status" value="1"/>
</dbReference>
<feature type="transmembrane region" description="Helical" evidence="8">
    <location>
        <begin position="335"/>
        <end position="357"/>
    </location>
</feature>
<feature type="transmembrane region" description="Helical" evidence="8">
    <location>
        <begin position="426"/>
        <end position="446"/>
    </location>
</feature>
<dbReference type="PRINTS" id="PR00171">
    <property type="entry name" value="SUGRTRNSPORT"/>
</dbReference>
<dbReference type="PROSITE" id="PS50850">
    <property type="entry name" value="MFS"/>
    <property type="match status" value="1"/>
</dbReference>
<gene>
    <name evidence="10" type="ORF">B0T10DRAFT_595897</name>
</gene>
<comment type="similarity">
    <text evidence="2 7">Belongs to the major facilitator superfamily. Sugar transporter (TC 2.A.1.1) family.</text>
</comment>
<feature type="transmembrane region" description="Helical" evidence="8">
    <location>
        <begin position="108"/>
        <end position="129"/>
    </location>
</feature>
<evidence type="ECO:0000256" key="7">
    <source>
        <dbReference type="RuleBase" id="RU003346"/>
    </source>
</evidence>
<dbReference type="Gene3D" id="1.20.1250.20">
    <property type="entry name" value="MFS general substrate transporter like domains"/>
    <property type="match status" value="1"/>
</dbReference>
<feature type="transmembrane region" description="Helical" evidence="8">
    <location>
        <begin position="83"/>
        <end position="102"/>
    </location>
</feature>
<dbReference type="InterPro" id="IPR003663">
    <property type="entry name" value="Sugar/inositol_transpt"/>
</dbReference>
<feature type="transmembrane region" description="Helical" evidence="8">
    <location>
        <begin position="12"/>
        <end position="32"/>
    </location>
</feature>
<evidence type="ECO:0000256" key="4">
    <source>
        <dbReference type="ARBA" id="ARBA00022692"/>
    </source>
</evidence>
<name>A0A9P8VPU0_9HYPO</name>
<evidence type="ECO:0000259" key="9">
    <source>
        <dbReference type="PROSITE" id="PS50850"/>
    </source>
</evidence>
<dbReference type="SUPFAM" id="SSF103473">
    <property type="entry name" value="MFS general substrate transporter"/>
    <property type="match status" value="1"/>
</dbReference>
<feature type="transmembrane region" description="Helical" evidence="8">
    <location>
        <begin position="363"/>
        <end position="384"/>
    </location>
</feature>
<keyword evidence="3 7" id="KW-0813">Transport</keyword>
<reference evidence="10 11" key="1">
    <citation type="journal article" date="2021" name="Nat. Commun.">
        <title>Genetic determinants of endophytism in the Arabidopsis root mycobiome.</title>
        <authorList>
            <person name="Mesny F."/>
            <person name="Miyauchi S."/>
            <person name="Thiergart T."/>
            <person name="Pickel B."/>
            <person name="Atanasova L."/>
            <person name="Karlsson M."/>
            <person name="Huettel B."/>
            <person name="Barry K.W."/>
            <person name="Haridas S."/>
            <person name="Chen C."/>
            <person name="Bauer D."/>
            <person name="Andreopoulos W."/>
            <person name="Pangilinan J."/>
            <person name="LaButti K."/>
            <person name="Riley R."/>
            <person name="Lipzen A."/>
            <person name="Clum A."/>
            <person name="Drula E."/>
            <person name="Henrissat B."/>
            <person name="Kohler A."/>
            <person name="Grigoriev I.V."/>
            <person name="Martin F.M."/>
            <person name="Hacquard S."/>
        </authorList>
    </citation>
    <scope>NUCLEOTIDE SEQUENCE [LARGE SCALE GENOMIC DNA]</scope>
    <source>
        <strain evidence="10 11">MPI-CAGE-CH-0241</strain>
    </source>
</reference>
<dbReference type="FunFam" id="1.20.1250.20:FF:000134">
    <property type="entry name" value="MFS sugar transporter protein"/>
    <property type="match status" value="1"/>
</dbReference>
<keyword evidence="11" id="KW-1185">Reference proteome</keyword>
<dbReference type="GO" id="GO:0016020">
    <property type="term" value="C:membrane"/>
    <property type="evidence" value="ECO:0007669"/>
    <property type="project" value="UniProtKB-SubCell"/>
</dbReference>
<evidence type="ECO:0000313" key="11">
    <source>
        <dbReference type="Proteomes" id="UP000777438"/>
    </source>
</evidence>
<evidence type="ECO:0000256" key="1">
    <source>
        <dbReference type="ARBA" id="ARBA00004141"/>
    </source>
</evidence>
<feature type="transmembrane region" description="Helical" evidence="8">
    <location>
        <begin position="396"/>
        <end position="420"/>
    </location>
</feature>
<protein>
    <submittedName>
        <fullName evidence="10">General substrate transporter</fullName>
    </submittedName>
</protein>
<keyword evidence="6 8" id="KW-0472">Membrane</keyword>
<accession>A0A9P8VPU0</accession>
<evidence type="ECO:0000256" key="3">
    <source>
        <dbReference type="ARBA" id="ARBA00022448"/>
    </source>
</evidence>
<dbReference type="Proteomes" id="UP000777438">
    <property type="component" value="Unassembled WGS sequence"/>
</dbReference>
<evidence type="ECO:0000256" key="2">
    <source>
        <dbReference type="ARBA" id="ARBA00010992"/>
    </source>
</evidence>
<comment type="subcellular location">
    <subcellularLocation>
        <location evidence="1">Membrane</location>
        <topology evidence="1">Multi-pass membrane protein</topology>
    </subcellularLocation>
</comment>
<sequence>MAEKLRGKWLHFAITVSVGSSYLLFGYDQGVLGGLVAQPSFLDAIGNPSQSFLGLIVALYNIGCLAGCVVVGLIGNTLGRKKTIVWGCFIMVIGGAVQAATYGSAQLIVGRIISGVGNGMITSTVPVYMSECSPAKDRGRAIAIQLSIVIFGTVVAYWLDYGTIKHLSGEVVWRLPIAFQNVFALITLFTLPFLPETPRWLYSHGFQEEAARVLARLQDCSQDDPRILQAKEDMETTLRLERESIQFSIRDLFNDKTPIKNTRRLVLCFLIQFWQQFTGINVIAFYVTIVLEVNVGLSKETSSLVAGCIQIAFWLGTIPPIWLLDKIGRRPMLMIGSTMMLICMVIFTTGIAINTAATAKMALALLFVYEVSFGLSWLSIPWLYAPEITPLQLRHVGSAVATFSEWLWTFVIALVTPYAIETAGWKFYLLFCVMIVLTIPFTYFFFPEASTYFPLNEHLQSRIPVANRKK</sequence>
<evidence type="ECO:0000256" key="5">
    <source>
        <dbReference type="ARBA" id="ARBA00022989"/>
    </source>
</evidence>
<dbReference type="GO" id="GO:0005351">
    <property type="term" value="F:carbohydrate:proton symporter activity"/>
    <property type="evidence" value="ECO:0007669"/>
    <property type="project" value="TreeGrafter"/>
</dbReference>
<dbReference type="InterPro" id="IPR020846">
    <property type="entry name" value="MFS_dom"/>
</dbReference>
<feature type="transmembrane region" description="Helical" evidence="8">
    <location>
        <begin position="141"/>
        <end position="159"/>
    </location>
</feature>
<evidence type="ECO:0000313" key="10">
    <source>
        <dbReference type="EMBL" id="KAH6869056.1"/>
    </source>
</evidence>
<feature type="domain" description="Major facilitator superfamily (MFS) profile" evidence="9">
    <location>
        <begin position="14"/>
        <end position="450"/>
    </location>
</feature>
<dbReference type="AlphaFoldDB" id="A0A9P8VPU0"/>
<dbReference type="PROSITE" id="PS00217">
    <property type="entry name" value="SUGAR_TRANSPORT_2"/>
    <property type="match status" value="1"/>
</dbReference>
<feature type="transmembrane region" description="Helical" evidence="8">
    <location>
        <begin position="171"/>
        <end position="194"/>
    </location>
</feature>
<evidence type="ECO:0000256" key="8">
    <source>
        <dbReference type="SAM" id="Phobius"/>
    </source>
</evidence>
<dbReference type="InterPro" id="IPR005828">
    <property type="entry name" value="MFS_sugar_transport-like"/>
</dbReference>
<keyword evidence="4 8" id="KW-0812">Transmembrane</keyword>
<dbReference type="InterPro" id="IPR036259">
    <property type="entry name" value="MFS_trans_sf"/>
</dbReference>
<dbReference type="PANTHER" id="PTHR48022">
    <property type="entry name" value="PLASTIDIC GLUCOSE TRANSPORTER 4"/>
    <property type="match status" value="1"/>
</dbReference>
<comment type="caution">
    <text evidence="10">The sequence shown here is derived from an EMBL/GenBank/DDBJ whole genome shotgun (WGS) entry which is preliminary data.</text>
</comment>
<dbReference type="EMBL" id="JAGPYM010000081">
    <property type="protein sequence ID" value="KAH6869056.1"/>
    <property type="molecule type" value="Genomic_DNA"/>
</dbReference>
<dbReference type="InterPro" id="IPR005829">
    <property type="entry name" value="Sugar_transporter_CS"/>
</dbReference>
<organism evidence="10 11">
    <name type="scientific">Thelonectria olida</name>
    <dbReference type="NCBI Taxonomy" id="1576542"/>
    <lineage>
        <taxon>Eukaryota</taxon>
        <taxon>Fungi</taxon>
        <taxon>Dikarya</taxon>
        <taxon>Ascomycota</taxon>
        <taxon>Pezizomycotina</taxon>
        <taxon>Sordariomycetes</taxon>
        <taxon>Hypocreomycetidae</taxon>
        <taxon>Hypocreales</taxon>
        <taxon>Nectriaceae</taxon>
        <taxon>Thelonectria</taxon>
    </lineage>
</organism>
<evidence type="ECO:0000256" key="6">
    <source>
        <dbReference type="ARBA" id="ARBA00023136"/>
    </source>
</evidence>
<dbReference type="Pfam" id="PF00083">
    <property type="entry name" value="Sugar_tr"/>
    <property type="match status" value="1"/>
</dbReference>
<feature type="transmembrane region" description="Helical" evidence="8">
    <location>
        <begin position="303"/>
        <end position="323"/>
    </location>
</feature>
<proteinExistence type="inferred from homology"/>
<keyword evidence="5 8" id="KW-1133">Transmembrane helix</keyword>